<accession>H3GGD9</accession>
<dbReference type="eggNOG" id="ENOG502SM64">
    <property type="taxonomic scope" value="Eukaryota"/>
</dbReference>
<evidence type="ECO:0000313" key="1">
    <source>
        <dbReference type="EnsemblProtists" id="Phyra74879"/>
    </source>
</evidence>
<evidence type="ECO:0000313" key="2">
    <source>
        <dbReference type="Proteomes" id="UP000005238"/>
    </source>
</evidence>
<dbReference type="OMA" id="FVGFVWD"/>
<protein>
    <submittedName>
        <fullName evidence="1">Uncharacterized protein</fullName>
    </submittedName>
</protein>
<organism evidence="1 2">
    <name type="scientific">Phytophthora ramorum</name>
    <name type="common">Sudden oak death agent</name>
    <dbReference type="NCBI Taxonomy" id="164328"/>
    <lineage>
        <taxon>Eukaryota</taxon>
        <taxon>Sar</taxon>
        <taxon>Stramenopiles</taxon>
        <taxon>Oomycota</taxon>
        <taxon>Peronosporomycetes</taxon>
        <taxon>Peronosporales</taxon>
        <taxon>Peronosporaceae</taxon>
        <taxon>Phytophthora</taxon>
    </lineage>
</organism>
<dbReference type="InParanoid" id="H3GGD9"/>
<keyword evidence="2" id="KW-1185">Reference proteome</keyword>
<dbReference type="HOGENOM" id="CLU_064418_0_0_1"/>
<proteinExistence type="predicted"/>
<reference evidence="2" key="1">
    <citation type="journal article" date="2006" name="Science">
        <title>Phytophthora genome sequences uncover evolutionary origins and mechanisms of pathogenesis.</title>
        <authorList>
            <person name="Tyler B.M."/>
            <person name="Tripathy S."/>
            <person name="Zhang X."/>
            <person name="Dehal P."/>
            <person name="Jiang R.H."/>
            <person name="Aerts A."/>
            <person name="Arredondo F.D."/>
            <person name="Baxter L."/>
            <person name="Bensasson D."/>
            <person name="Beynon J.L."/>
            <person name="Chapman J."/>
            <person name="Damasceno C.M."/>
            <person name="Dorrance A.E."/>
            <person name="Dou D."/>
            <person name="Dickerman A.W."/>
            <person name="Dubchak I.L."/>
            <person name="Garbelotto M."/>
            <person name="Gijzen M."/>
            <person name="Gordon S.G."/>
            <person name="Govers F."/>
            <person name="Grunwald N.J."/>
            <person name="Huang W."/>
            <person name="Ivors K.L."/>
            <person name="Jones R.W."/>
            <person name="Kamoun S."/>
            <person name="Krampis K."/>
            <person name="Lamour K.H."/>
            <person name="Lee M.K."/>
            <person name="McDonald W.H."/>
            <person name="Medina M."/>
            <person name="Meijer H.J."/>
            <person name="Nordberg E.K."/>
            <person name="Maclean D.J."/>
            <person name="Ospina-Giraldo M.D."/>
            <person name="Morris P.F."/>
            <person name="Phuntumart V."/>
            <person name="Putnam N.H."/>
            <person name="Rash S."/>
            <person name="Rose J.K."/>
            <person name="Sakihama Y."/>
            <person name="Salamov A.A."/>
            <person name="Savidor A."/>
            <person name="Scheuring C.F."/>
            <person name="Smith B.M."/>
            <person name="Sobral B.W."/>
            <person name="Terry A."/>
            <person name="Torto-Alalibo T.A."/>
            <person name="Win J."/>
            <person name="Xu Z."/>
            <person name="Zhang H."/>
            <person name="Grigoriev I.V."/>
            <person name="Rokhsar D.S."/>
            <person name="Boore J.L."/>
        </authorList>
    </citation>
    <scope>NUCLEOTIDE SEQUENCE [LARGE SCALE GENOMIC DNA]</scope>
    <source>
        <strain evidence="2">Pr102</strain>
    </source>
</reference>
<dbReference type="EnsemblProtists" id="Phyra74879">
    <property type="protein sequence ID" value="Phyra74879"/>
    <property type="gene ID" value="Phyra74879"/>
</dbReference>
<dbReference type="VEuPathDB" id="FungiDB:KRP23_13291"/>
<sequence length="259" mass="29065">MDADSTAGGDVFQLYQQGLTPDHVLQLCYLRRRSPRLLRPERTRIEDEFVLPRPELKIASLLPAIDIPLQQLLAAPRVEKASGCVAAGLLTGTTLAHAKESARKHFLEPRQAAVEDVCQWSALAKCDWLQIHRSLQRPKKQQGQDDGTTGIDAAAPLPDIADVCWLLEQCPSDAFASFVWDHLLISLLQQCSDHNTSHKSTHQHLLSLLTTQHSFFSLSPKDFRAKVRSRNLRQVDDTFGAQAELALIAFYRKQRNDAK</sequence>
<dbReference type="EMBL" id="DS566007">
    <property type="status" value="NOT_ANNOTATED_CDS"/>
    <property type="molecule type" value="Genomic_DNA"/>
</dbReference>
<dbReference type="Proteomes" id="UP000005238">
    <property type="component" value="Unassembled WGS sequence"/>
</dbReference>
<reference evidence="1" key="2">
    <citation type="submission" date="2015-06" db="UniProtKB">
        <authorList>
            <consortium name="EnsemblProtists"/>
        </authorList>
    </citation>
    <scope>IDENTIFICATION</scope>
    <source>
        <strain evidence="1">Pr102</strain>
    </source>
</reference>
<dbReference type="VEuPathDB" id="FungiDB:KRP22_966"/>
<dbReference type="AlphaFoldDB" id="H3GGD9"/>
<name>H3GGD9_PHYRM</name>